<evidence type="ECO:0000256" key="1">
    <source>
        <dbReference type="SAM" id="MobiDB-lite"/>
    </source>
</evidence>
<accession>A0A239PH68</accession>
<sequence>MITVPLAPGDTEQPSTSIRGRLLAVHDGRAVARVLSMTTVGWHCHIVARRRPSTGPRQEILASAEILIARTTMAVDPAADPDGFAMVWQARVTTIWQGGHIVALANVLATRLRRAGSVELDGDPTGRAVLLATNTRPVGLRRMLTRLTAARYLEPVHTAEASSSYRLQLPEWAAVSPGAGSQVHRSEPQPAAATLR</sequence>
<dbReference type="Proteomes" id="UP000198362">
    <property type="component" value="Unassembled WGS sequence"/>
</dbReference>
<proteinExistence type="predicted"/>
<dbReference type="EMBL" id="FZPH01000025">
    <property type="protein sequence ID" value="SNT65719.1"/>
    <property type="molecule type" value="Genomic_DNA"/>
</dbReference>
<reference evidence="2 3" key="1">
    <citation type="submission" date="2017-06" db="EMBL/GenBank/DDBJ databases">
        <authorList>
            <person name="Kim H.J."/>
            <person name="Triplett B.A."/>
        </authorList>
    </citation>
    <scope>NUCLEOTIDE SEQUENCE [LARGE SCALE GENOMIC DNA]</scope>
    <source>
        <strain evidence="2 3">CGMCC 4.5593</strain>
    </source>
</reference>
<protein>
    <submittedName>
        <fullName evidence="2">Uncharacterized protein</fullName>
    </submittedName>
</protein>
<keyword evidence="3" id="KW-1185">Reference proteome</keyword>
<name>A0A239PH68_9ACTN</name>
<organism evidence="2 3">
    <name type="scientific">Asanoa hainanensis</name>
    <dbReference type="NCBI Taxonomy" id="560556"/>
    <lineage>
        <taxon>Bacteria</taxon>
        <taxon>Bacillati</taxon>
        <taxon>Actinomycetota</taxon>
        <taxon>Actinomycetes</taxon>
        <taxon>Micromonosporales</taxon>
        <taxon>Micromonosporaceae</taxon>
        <taxon>Asanoa</taxon>
    </lineage>
</organism>
<evidence type="ECO:0000313" key="2">
    <source>
        <dbReference type="EMBL" id="SNT65719.1"/>
    </source>
</evidence>
<dbReference type="AlphaFoldDB" id="A0A239PH68"/>
<gene>
    <name evidence="2" type="ORF">SAMN05421812_12562</name>
</gene>
<evidence type="ECO:0000313" key="3">
    <source>
        <dbReference type="Proteomes" id="UP000198362"/>
    </source>
</evidence>
<feature type="region of interest" description="Disordered" evidence="1">
    <location>
        <begin position="177"/>
        <end position="196"/>
    </location>
</feature>
<dbReference type="RefSeq" id="WP_089255397.1">
    <property type="nucleotide sequence ID" value="NZ_FZPH01000025.1"/>
</dbReference>